<dbReference type="SUPFAM" id="SSF50978">
    <property type="entry name" value="WD40 repeat-like"/>
    <property type="match status" value="1"/>
</dbReference>
<dbReference type="EMBL" id="KK853537">
    <property type="protein sequence ID" value="KDR06917.1"/>
    <property type="molecule type" value="Genomic_DNA"/>
</dbReference>
<keyword evidence="2" id="KW-1185">Reference proteome</keyword>
<protein>
    <submittedName>
        <fullName evidence="1">Fizzy-related protein-like protein</fullName>
    </submittedName>
</protein>
<dbReference type="InterPro" id="IPR015943">
    <property type="entry name" value="WD40/YVTN_repeat-like_dom_sf"/>
</dbReference>
<gene>
    <name evidence="1" type="ORF">L798_03716</name>
</gene>
<reference evidence="1 2" key="1">
    <citation type="journal article" date="2014" name="Nat. Commun.">
        <title>Molecular traces of alternative social organization in a termite genome.</title>
        <authorList>
            <person name="Terrapon N."/>
            <person name="Li C."/>
            <person name="Robertson H.M."/>
            <person name="Ji L."/>
            <person name="Meng X."/>
            <person name="Booth W."/>
            <person name="Chen Z."/>
            <person name="Childers C.P."/>
            <person name="Glastad K.M."/>
            <person name="Gokhale K."/>
            <person name="Gowin J."/>
            <person name="Gronenberg W."/>
            <person name="Hermansen R.A."/>
            <person name="Hu H."/>
            <person name="Hunt B.G."/>
            <person name="Huylmans A.K."/>
            <person name="Khalil S.M."/>
            <person name="Mitchell R.D."/>
            <person name="Munoz-Torres M.C."/>
            <person name="Mustard J.A."/>
            <person name="Pan H."/>
            <person name="Reese J.T."/>
            <person name="Scharf M.E."/>
            <person name="Sun F."/>
            <person name="Vogel H."/>
            <person name="Xiao J."/>
            <person name="Yang W."/>
            <person name="Yang Z."/>
            <person name="Yang Z."/>
            <person name="Zhou J."/>
            <person name="Zhu J."/>
            <person name="Brent C.S."/>
            <person name="Elsik C.G."/>
            <person name="Goodisman M.A."/>
            <person name="Liberles D.A."/>
            <person name="Roe R.M."/>
            <person name="Vargo E.L."/>
            <person name="Vilcinskas A."/>
            <person name="Wang J."/>
            <person name="Bornberg-Bauer E."/>
            <person name="Korb J."/>
            <person name="Zhang G."/>
            <person name="Liebig J."/>
        </authorList>
    </citation>
    <scope>NUCLEOTIDE SEQUENCE [LARGE SCALE GENOMIC DNA]</scope>
    <source>
        <tissue evidence="1">Whole organism</tissue>
    </source>
</reference>
<name>A0A067QGG5_ZOONE</name>
<dbReference type="STRING" id="136037.A0A067QGG5"/>
<dbReference type="InParanoid" id="A0A067QGG5"/>
<dbReference type="Proteomes" id="UP000027135">
    <property type="component" value="Unassembled WGS sequence"/>
</dbReference>
<evidence type="ECO:0000313" key="2">
    <source>
        <dbReference type="Proteomes" id="UP000027135"/>
    </source>
</evidence>
<dbReference type="Gene3D" id="2.130.10.10">
    <property type="entry name" value="YVTN repeat-like/Quinoprotein amine dehydrogenase"/>
    <property type="match status" value="1"/>
</dbReference>
<proteinExistence type="predicted"/>
<dbReference type="AlphaFoldDB" id="A0A067QGG5"/>
<accession>A0A067QGG5</accession>
<sequence length="162" mass="17827">MDYGTTACRLAKGNTSVRFQFLTLETMKMTVFMDVTPCSLVSTNSDSKNHIRIWKYPNLSLVANLTGHSSGVPHLAMSPDVENIEMNSHLAIDSVFGGRCWSRRAVLASSAPVNSRTVGETLSVGNAWTNPHLKCAHYIQLPQTHFKRRLSHRNVEGAPGSS</sequence>
<organism evidence="1 2">
    <name type="scientific">Zootermopsis nevadensis</name>
    <name type="common">Dampwood termite</name>
    <dbReference type="NCBI Taxonomy" id="136037"/>
    <lineage>
        <taxon>Eukaryota</taxon>
        <taxon>Metazoa</taxon>
        <taxon>Ecdysozoa</taxon>
        <taxon>Arthropoda</taxon>
        <taxon>Hexapoda</taxon>
        <taxon>Insecta</taxon>
        <taxon>Pterygota</taxon>
        <taxon>Neoptera</taxon>
        <taxon>Polyneoptera</taxon>
        <taxon>Dictyoptera</taxon>
        <taxon>Blattodea</taxon>
        <taxon>Blattoidea</taxon>
        <taxon>Termitoidae</taxon>
        <taxon>Termopsidae</taxon>
        <taxon>Zootermopsis</taxon>
    </lineage>
</organism>
<dbReference type="InterPro" id="IPR036322">
    <property type="entry name" value="WD40_repeat_dom_sf"/>
</dbReference>
<evidence type="ECO:0000313" key="1">
    <source>
        <dbReference type="EMBL" id="KDR06917.1"/>
    </source>
</evidence>